<organism evidence="1 2">
    <name type="scientific">Phytophthora rubi</name>
    <dbReference type="NCBI Taxonomy" id="129364"/>
    <lineage>
        <taxon>Eukaryota</taxon>
        <taxon>Sar</taxon>
        <taxon>Stramenopiles</taxon>
        <taxon>Oomycota</taxon>
        <taxon>Peronosporomycetes</taxon>
        <taxon>Peronosporales</taxon>
        <taxon>Peronosporaceae</taxon>
        <taxon>Phytophthora</taxon>
    </lineage>
</organism>
<dbReference type="EMBL" id="QXFU01001113">
    <property type="protein sequence ID" value="KAE9010391.1"/>
    <property type="molecule type" value="Genomic_DNA"/>
</dbReference>
<proteinExistence type="predicted"/>
<name>A0A6A3KSR4_9STRA</name>
<dbReference type="AlphaFoldDB" id="A0A6A3KSR4"/>
<evidence type="ECO:0000313" key="2">
    <source>
        <dbReference type="Proteomes" id="UP000435112"/>
    </source>
</evidence>
<sequence>MRGLEHLVLQVPVSVGLQPTGRHFVPSSQFHHCRRHLTSRALRLLLAAGLYRAADRHHHCVLAVCRVVGLAELISALRCRQKTDGRC</sequence>
<protein>
    <submittedName>
        <fullName evidence="1">Uncharacterized protein</fullName>
    </submittedName>
</protein>
<dbReference type="Proteomes" id="UP000435112">
    <property type="component" value="Unassembled WGS sequence"/>
</dbReference>
<reference evidence="1 2" key="1">
    <citation type="submission" date="2018-09" db="EMBL/GenBank/DDBJ databases">
        <title>Genomic investigation of the strawberry pathogen Phytophthora fragariae indicates pathogenicity is determined by transcriptional variation in three key races.</title>
        <authorList>
            <person name="Adams T.M."/>
            <person name="Armitage A.D."/>
            <person name="Sobczyk M.K."/>
            <person name="Bates H.J."/>
            <person name="Dunwell J.M."/>
            <person name="Nellist C.F."/>
            <person name="Harrison R.J."/>
        </authorList>
    </citation>
    <scope>NUCLEOTIDE SEQUENCE [LARGE SCALE GENOMIC DNA]</scope>
    <source>
        <strain evidence="1 2">SCRP324</strain>
    </source>
</reference>
<gene>
    <name evidence="1" type="ORF">PR002_g15371</name>
</gene>
<accession>A0A6A3KSR4</accession>
<comment type="caution">
    <text evidence="1">The sequence shown here is derived from an EMBL/GenBank/DDBJ whole genome shotgun (WGS) entry which is preliminary data.</text>
</comment>
<evidence type="ECO:0000313" key="1">
    <source>
        <dbReference type="EMBL" id="KAE9010391.1"/>
    </source>
</evidence>